<gene>
    <name evidence="2" type="ORF">DPF_0710</name>
</gene>
<dbReference type="PANTHER" id="PTHR43657">
    <property type="entry name" value="TRYPTOPHAN RNA-BINDING ATTENUATOR PROTEIN-LIKE PROTEIN"/>
    <property type="match status" value="1"/>
</dbReference>
<comment type="caution">
    <text evidence="2">The sequence shown here is derived from an EMBL/GenBank/DDBJ whole genome shotgun (WGS) entry which is preliminary data.</text>
</comment>
<dbReference type="NCBIfam" id="TIGR00266">
    <property type="entry name" value="TIGR00266 family protein"/>
    <property type="match status" value="1"/>
</dbReference>
<dbReference type="AlphaFoldDB" id="A0A194AGW1"/>
<dbReference type="Pfam" id="PF01987">
    <property type="entry name" value="AIM24"/>
    <property type="match status" value="1"/>
</dbReference>
<dbReference type="PANTHER" id="PTHR43657:SF1">
    <property type="entry name" value="ALTERED INHERITANCE OF MITOCHONDRIA PROTEIN 24, MITOCHONDRIAL"/>
    <property type="match status" value="1"/>
</dbReference>
<evidence type="ECO:0000313" key="3">
    <source>
        <dbReference type="Proteomes" id="UP000095200"/>
    </source>
</evidence>
<dbReference type="Proteomes" id="UP000095200">
    <property type="component" value="Unassembled WGS sequence"/>
</dbReference>
<protein>
    <recommendedName>
        <fullName evidence="4">TIGR00266 family protein</fullName>
    </recommendedName>
</protein>
<proteinExistence type="predicted"/>
<dbReference type="EMBL" id="BDFE01000008">
    <property type="protein sequence ID" value="GAU08009.1"/>
    <property type="molecule type" value="Genomic_DNA"/>
</dbReference>
<dbReference type="RefSeq" id="WP_069857495.1">
    <property type="nucleotide sequence ID" value="NZ_BDFE01000008.1"/>
</dbReference>
<dbReference type="SUPFAM" id="SSF51219">
    <property type="entry name" value="TRAP-like"/>
    <property type="match status" value="1"/>
</dbReference>
<dbReference type="InterPro" id="IPR016031">
    <property type="entry name" value="Trp_RNA-bd_attenuator-like_dom"/>
</dbReference>
<sequence length="262" mass="27721">MKSHELDYEIIGHDMQIVEVELDPGETVIAEAGAMNWMDEDIAFEARMGDGSEAEGGLLGKILGAGKRAITGESVFMTHFTNQGSGKNHVAFAAPYPGHVLPIDLATLQGGELFCQKDAFLCAALGTRIDIAFNKRLGAGFFGGEGFILQKLQGDGMAFVHAGGTVVKKELHGTTLRVDTGCLVAFTQGITYDIQRAGSLKSMFFGGEGLFLATLQGTGTVYLQSLPFSRLADRIIAQAPRAGGKRKGEGSVLGGLFDGDND</sequence>
<evidence type="ECO:0000256" key="1">
    <source>
        <dbReference type="SAM" id="MobiDB-lite"/>
    </source>
</evidence>
<feature type="compositionally biased region" description="Gly residues" evidence="1">
    <location>
        <begin position="251"/>
        <end position="262"/>
    </location>
</feature>
<evidence type="ECO:0000313" key="2">
    <source>
        <dbReference type="EMBL" id="GAU08009.1"/>
    </source>
</evidence>
<organism evidence="2 3">
    <name type="scientific">Desulfoplanes formicivorans</name>
    <dbReference type="NCBI Taxonomy" id="1592317"/>
    <lineage>
        <taxon>Bacteria</taxon>
        <taxon>Pseudomonadati</taxon>
        <taxon>Thermodesulfobacteriota</taxon>
        <taxon>Desulfovibrionia</taxon>
        <taxon>Desulfovibrionales</taxon>
        <taxon>Desulfoplanaceae</taxon>
        <taxon>Desulfoplanes</taxon>
    </lineage>
</organism>
<name>A0A194AGW1_9BACT</name>
<dbReference type="OrthoDB" id="9779518at2"/>
<dbReference type="InterPro" id="IPR002838">
    <property type="entry name" value="AIM24"/>
</dbReference>
<dbReference type="InterPro" id="IPR036983">
    <property type="entry name" value="AIM24_sf"/>
</dbReference>
<evidence type="ECO:0008006" key="4">
    <source>
        <dbReference type="Google" id="ProtNLM"/>
    </source>
</evidence>
<accession>A0A194AGW1</accession>
<dbReference type="Gene3D" id="3.60.160.10">
    <property type="entry name" value="Mitochondrial biogenesis AIM24"/>
    <property type="match status" value="1"/>
</dbReference>
<feature type="region of interest" description="Disordered" evidence="1">
    <location>
        <begin position="243"/>
        <end position="262"/>
    </location>
</feature>
<dbReference type="STRING" id="1592317.DPF_0710"/>
<keyword evidence="3" id="KW-1185">Reference proteome</keyword>
<reference evidence="3" key="1">
    <citation type="submission" date="2016-06" db="EMBL/GenBank/DDBJ databases">
        <title>Draft genome sequence of Desulfoplanes formicivorans strain Pf12B.</title>
        <authorList>
            <person name="Watanabe M."/>
            <person name="Kojima H."/>
            <person name="Fukui M."/>
        </authorList>
    </citation>
    <scope>NUCLEOTIDE SEQUENCE [LARGE SCALE GENOMIC DNA]</scope>
    <source>
        <strain evidence="3">Pf12B</strain>
    </source>
</reference>